<feature type="region of interest" description="Disordered" evidence="1">
    <location>
        <begin position="19"/>
        <end position="62"/>
    </location>
</feature>
<reference evidence="3" key="1">
    <citation type="submission" date="2014-09" db="EMBL/GenBank/DDBJ databases">
        <authorList>
            <person name="Sharma Rahul"/>
            <person name="Thines Marco"/>
        </authorList>
    </citation>
    <scope>NUCLEOTIDE SEQUENCE [LARGE SCALE GENOMIC DNA]</scope>
</reference>
<dbReference type="AlphaFoldDB" id="A0A0P1B503"/>
<dbReference type="EMBL" id="CCYD01003042">
    <property type="protein sequence ID" value="CEG48719.1"/>
    <property type="molecule type" value="Genomic_DNA"/>
</dbReference>
<dbReference type="GeneID" id="59052944"/>
<evidence type="ECO:0000313" key="2">
    <source>
        <dbReference type="EMBL" id="CEG48719.1"/>
    </source>
</evidence>
<keyword evidence="3" id="KW-1185">Reference proteome</keyword>
<sequence>MHLISLRRLATATLSVGTRQPLSPKVQKSSHNFAFNSNSSINASPRHNSEKFGESASLRMIQ</sequence>
<protein>
    <submittedName>
        <fullName evidence="2">Uncharacterized protein</fullName>
    </submittedName>
</protein>
<feature type="compositionally biased region" description="Low complexity" evidence="1">
    <location>
        <begin position="29"/>
        <end position="44"/>
    </location>
</feature>
<accession>A0A0P1B503</accession>
<organism evidence="2 3">
    <name type="scientific">Plasmopara halstedii</name>
    <name type="common">Downy mildew of sunflower</name>
    <dbReference type="NCBI Taxonomy" id="4781"/>
    <lineage>
        <taxon>Eukaryota</taxon>
        <taxon>Sar</taxon>
        <taxon>Stramenopiles</taxon>
        <taxon>Oomycota</taxon>
        <taxon>Peronosporomycetes</taxon>
        <taxon>Peronosporales</taxon>
        <taxon>Peronosporaceae</taxon>
        <taxon>Plasmopara</taxon>
    </lineage>
</organism>
<proteinExistence type="predicted"/>
<dbReference type="RefSeq" id="XP_036263466.1">
    <property type="nucleotide sequence ID" value="XM_036407221.1"/>
</dbReference>
<evidence type="ECO:0000256" key="1">
    <source>
        <dbReference type="SAM" id="MobiDB-lite"/>
    </source>
</evidence>
<name>A0A0P1B503_PLAHL</name>
<evidence type="ECO:0000313" key="3">
    <source>
        <dbReference type="Proteomes" id="UP000054928"/>
    </source>
</evidence>
<dbReference type="Proteomes" id="UP000054928">
    <property type="component" value="Unassembled WGS sequence"/>
</dbReference>